<accession>A0ABT0H6S6</accession>
<feature type="chain" id="PRO_5045641274" evidence="1">
    <location>
        <begin position="22"/>
        <end position="187"/>
    </location>
</feature>
<dbReference type="InterPro" id="IPR025566">
    <property type="entry name" value="DUF4331"/>
</dbReference>
<feature type="signal peptide" evidence="1">
    <location>
        <begin position="1"/>
        <end position="21"/>
    </location>
</feature>
<organism evidence="2 3">
    <name type="scientific">Psychroserpens algicola</name>
    <dbReference type="NCBI Taxonomy" id="1719034"/>
    <lineage>
        <taxon>Bacteria</taxon>
        <taxon>Pseudomonadati</taxon>
        <taxon>Bacteroidota</taxon>
        <taxon>Flavobacteriia</taxon>
        <taxon>Flavobacteriales</taxon>
        <taxon>Flavobacteriaceae</taxon>
        <taxon>Psychroserpens</taxon>
    </lineage>
</organism>
<sequence>MKFNNIKLAAIALLVSFSAYNCSSDDDNGPTGPTGPNFTGIYAQEDQMGRPAINTVFVDMMDKNTFNTTIPSNQNAAFQSKFQAKLEALNPAHADPAYTNALGFNAEQFTGALATDVLTVSLTGTTTFFDGENVLTGRTLADDVISVELLLIFGGPMGTDNPGLTNDNVDGNDKPFSTSFPYLASPW</sequence>
<evidence type="ECO:0000313" key="3">
    <source>
        <dbReference type="Proteomes" id="UP001203687"/>
    </source>
</evidence>
<evidence type="ECO:0000256" key="1">
    <source>
        <dbReference type="SAM" id="SignalP"/>
    </source>
</evidence>
<comment type="caution">
    <text evidence="2">The sequence shown here is derived from an EMBL/GenBank/DDBJ whole genome shotgun (WGS) entry which is preliminary data.</text>
</comment>
<evidence type="ECO:0000313" key="2">
    <source>
        <dbReference type="EMBL" id="MCK8479515.1"/>
    </source>
</evidence>
<reference evidence="2" key="1">
    <citation type="submission" date="2022-04" db="EMBL/GenBank/DDBJ databases">
        <authorList>
            <person name="Ren T."/>
        </authorList>
    </citation>
    <scope>NUCLEOTIDE SEQUENCE</scope>
    <source>
        <strain evidence="2">F63249</strain>
    </source>
</reference>
<dbReference type="RefSeq" id="WP_248411823.1">
    <property type="nucleotide sequence ID" value="NZ_JALPQF010000002.1"/>
</dbReference>
<dbReference type="EMBL" id="JALPQF010000002">
    <property type="protein sequence ID" value="MCK8479515.1"/>
    <property type="molecule type" value="Genomic_DNA"/>
</dbReference>
<protein>
    <submittedName>
        <fullName evidence="2">DUF4331 domain-containing protein</fullName>
    </submittedName>
</protein>
<proteinExistence type="predicted"/>
<name>A0ABT0H6S6_9FLAO</name>
<keyword evidence="1" id="KW-0732">Signal</keyword>
<dbReference type="Proteomes" id="UP001203687">
    <property type="component" value="Unassembled WGS sequence"/>
</dbReference>
<dbReference type="Pfam" id="PF14224">
    <property type="entry name" value="DUF4331"/>
    <property type="match status" value="1"/>
</dbReference>
<keyword evidence="3" id="KW-1185">Reference proteome</keyword>
<gene>
    <name evidence="2" type="ORF">MUY34_02720</name>
</gene>